<feature type="signal peptide" evidence="2">
    <location>
        <begin position="1"/>
        <end position="22"/>
    </location>
</feature>
<evidence type="ECO:0000313" key="3">
    <source>
        <dbReference type="EMBL" id="EME78883.1"/>
    </source>
</evidence>
<keyword evidence="4" id="KW-1185">Reference proteome</keyword>
<dbReference type="GeneID" id="19338306"/>
<keyword evidence="2" id="KW-0732">Signal</keyword>
<proteinExistence type="predicted"/>
<accession>M3AP41</accession>
<reference evidence="3 4" key="1">
    <citation type="journal article" date="2012" name="PLoS Pathog.">
        <title>Diverse lifestyles and strategies of plant pathogenesis encoded in the genomes of eighteen Dothideomycetes fungi.</title>
        <authorList>
            <person name="Ohm R.A."/>
            <person name="Feau N."/>
            <person name="Henrissat B."/>
            <person name="Schoch C.L."/>
            <person name="Horwitz B.A."/>
            <person name="Barry K.W."/>
            <person name="Condon B.J."/>
            <person name="Copeland A.C."/>
            <person name="Dhillon B."/>
            <person name="Glaser F."/>
            <person name="Hesse C.N."/>
            <person name="Kosti I."/>
            <person name="LaButti K."/>
            <person name="Lindquist E.A."/>
            <person name="Lucas S."/>
            <person name="Salamov A.A."/>
            <person name="Bradshaw R.E."/>
            <person name="Ciuffetti L."/>
            <person name="Hamelin R.C."/>
            <person name="Kema G.H.J."/>
            <person name="Lawrence C."/>
            <person name="Scott J.A."/>
            <person name="Spatafora J.W."/>
            <person name="Turgeon B.G."/>
            <person name="de Wit P.J.G.M."/>
            <person name="Zhong S."/>
            <person name="Goodwin S.B."/>
            <person name="Grigoriev I.V."/>
        </authorList>
    </citation>
    <scope>NUCLEOTIDE SEQUENCE [LARGE SCALE GENOMIC DNA]</scope>
    <source>
        <strain evidence="3 4">CIRAD86</strain>
    </source>
</reference>
<dbReference type="EMBL" id="KB446563">
    <property type="protein sequence ID" value="EME78883.1"/>
    <property type="molecule type" value="Genomic_DNA"/>
</dbReference>
<dbReference type="PROSITE" id="PS51257">
    <property type="entry name" value="PROKAR_LIPOPROTEIN"/>
    <property type="match status" value="1"/>
</dbReference>
<feature type="compositionally biased region" description="Low complexity" evidence="1">
    <location>
        <begin position="298"/>
        <end position="326"/>
    </location>
</feature>
<dbReference type="KEGG" id="pfj:MYCFIDRAFT_216786"/>
<dbReference type="Proteomes" id="UP000016932">
    <property type="component" value="Unassembled WGS sequence"/>
</dbReference>
<sequence length="809" mass="86957">MRTGSAITGLAGLASISSGVTASLPNIIAGCDHICKQRMLYSTLDAGVRFGVDLALDAYNSAKWCASEDSCPATIDSACSMITRRLISGAGHVLRNGDDVDYVNFEAKSFQQATYWGAEWGYRALNRTSEGIDINPVAMKRLKKTLKYFPIMPEGSVVNEEAFEEEMNKPSPAKPAPLMQPRDVAPLTSTTSPSRGACGILPSFTTHYNAQGLNVTIDLCAHSNDAIGTYPTLTSAHSTSMTDSGPVTTTVNSATNGETPTASKSTSEALVTAILPGGSTAIVTALLPAGSPTALPETSDTAAISDSASTSAAATTTRSSLATSSHHATRPSTVNFATTLPAHDPSSQPKSASSSSLEHTAPADPKSVGSSSVASSTQKTAGSSPTGSDPHSSQTSAHPPSAGESYGANDYDEDDEHDDHKLLLGLGVGLGLGVPVVGGVLWALGDHFLVEKTLSAIIKDTVLKGAVWLKSLLQAKDESVDRITQMSAEDAQFLRQPGLRQLDETNYRFERIMQDYVDQDIPDVRARIEDLEGEFNPEQAMTLPDGTLFDNGLRRVFRYERYSPSRGMMESEYVRPADPGNSLNYYLEDYGWRRFVKTTPEGHPVLRNGRPRYTWKRPADLLLIDEDLEWRNVRSRFGRRDADTSNPVFEYLSNPIGTPVGDDLSSQPIIKLNGESIIVDSVGRVQDSLGDTIAAEMLPSANSSPTLRKFLKDIGSKYLLIWDAADGENLQIISKEEFLNRPGNPVLRNPARGSIFGNSIPAAAGTTTKYLSTDYVTRTHHVDFTTLYESTALVTGSMPAPTTLATIRR</sequence>
<dbReference type="OrthoDB" id="10508833at2759"/>
<feature type="chain" id="PRO_5004031440" evidence="2">
    <location>
        <begin position="23"/>
        <end position="809"/>
    </location>
</feature>
<dbReference type="VEuPathDB" id="FungiDB:MYCFIDRAFT_216786"/>
<evidence type="ECO:0000256" key="1">
    <source>
        <dbReference type="SAM" id="MobiDB-lite"/>
    </source>
</evidence>
<protein>
    <submittedName>
        <fullName evidence="3">Uncharacterized protein</fullName>
    </submittedName>
</protein>
<dbReference type="HOGENOM" id="CLU_348547_0_0_1"/>
<feature type="region of interest" description="Disordered" evidence="1">
    <location>
        <begin position="293"/>
        <end position="414"/>
    </location>
</feature>
<name>M3AP41_PSEFD</name>
<gene>
    <name evidence="3" type="ORF">MYCFIDRAFT_216786</name>
</gene>
<evidence type="ECO:0000313" key="4">
    <source>
        <dbReference type="Proteomes" id="UP000016932"/>
    </source>
</evidence>
<dbReference type="RefSeq" id="XP_007931136.1">
    <property type="nucleotide sequence ID" value="XM_007932945.1"/>
</dbReference>
<organism evidence="3 4">
    <name type="scientific">Pseudocercospora fijiensis (strain CIRAD86)</name>
    <name type="common">Black leaf streak disease fungus</name>
    <name type="synonym">Mycosphaerella fijiensis</name>
    <dbReference type="NCBI Taxonomy" id="383855"/>
    <lineage>
        <taxon>Eukaryota</taxon>
        <taxon>Fungi</taxon>
        <taxon>Dikarya</taxon>
        <taxon>Ascomycota</taxon>
        <taxon>Pezizomycotina</taxon>
        <taxon>Dothideomycetes</taxon>
        <taxon>Dothideomycetidae</taxon>
        <taxon>Mycosphaerellales</taxon>
        <taxon>Mycosphaerellaceae</taxon>
        <taxon>Pseudocercospora</taxon>
    </lineage>
</organism>
<evidence type="ECO:0000256" key="2">
    <source>
        <dbReference type="SAM" id="SignalP"/>
    </source>
</evidence>
<feature type="compositionally biased region" description="Low complexity" evidence="1">
    <location>
        <begin position="346"/>
        <end position="356"/>
    </location>
</feature>
<dbReference type="AlphaFoldDB" id="M3AP41"/>
<feature type="compositionally biased region" description="Low complexity" evidence="1">
    <location>
        <begin position="367"/>
        <end position="376"/>
    </location>
</feature>
<feature type="compositionally biased region" description="Polar residues" evidence="1">
    <location>
        <begin position="377"/>
        <end position="398"/>
    </location>
</feature>